<dbReference type="GO" id="GO:0032259">
    <property type="term" value="P:methylation"/>
    <property type="evidence" value="ECO:0007669"/>
    <property type="project" value="UniProtKB-KW"/>
</dbReference>
<dbReference type="Proteomes" id="UP001054902">
    <property type="component" value="Unassembled WGS sequence"/>
</dbReference>
<dbReference type="PANTHER" id="PTHR43847">
    <property type="entry name" value="BLL3993 PROTEIN"/>
    <property type="match status" value="1"/>
</dbReference>
<dbReference type="AlphaFoldDB" id="A0AAD3H557"/>
<accession>A0AAD3H557</accession>
<comment type="subcellular location">
    <subcellularLocation>
        <location evidence="5">Endoplasmic reticulum membrane</location>
        <topology evidence="5">Multi-pass membrane protein</topology>
    </subcellularLocation>
    <subcellularLocation>
        <location evidence="1">Membrane</location>
        <topology evidence="1">Multi-pass membrane protein</topology>
    </subcellularLocation>
</comment>
<evidence type="ECO:0000313" key="7">
    <source>
        <dbReference type="EMBL" id="GFH50780.1"/>
    </source>
</evidence>
<dbReference type="InterPro" id="IPR007269">
    <property type="entry name" value="ICMT_MeTrfase"/>
</dbReference>
<feature type="compositionally biased region" description="Low complexity" evidence="6">
    <location>
        <begin position="17"/>
        <end position="28"/>
    </location>
</feature>
<evidence type="ECO:0000256" key="6">
    <source>
        <dbReference type="SAM" id="MobiDB-lite"/>
    </source>
</evidence>
<dbReference type="EMBL" id="BLLK01000040">
    <property type="protein sequence ID" value="GFH50780.1"/>
    <property type="molecule type" value="Genomic_DNA"/>
</dbReference>
<feature type="region of interest" description="Disordered" evidence="6">
    <location>
        <begin position="305"/>
        <end position="363"/>
    </location>
</feature>
<comment type="catalytic activity">
    <reaction evidence="5">
        <text>[protein]-C-terminal S-[(2E,6E)-farnesyl]-L-cysteine + S-adenosyl-L-methionine = [protein]-C-terminal S-[(2E,6E)-farnesyl]-L-cysteine methyl ester + S-adenosyl-L-homocysteine</text>
        <dbReference type="Rhea" id="RHEA:21672"/>
        <dbReference type="Rhea" id="RHEA-COMP:12125"/>
        <dbReference type="Rhea" id="RHEA-COMP:12126"/>
        <dbReference type="ChEBI" id="CHEBI:57856"/>
        <dbReference type="ChEBI" id="CHEBI:59789"/>
        <dbReference type="ChEBI" id="CHEBI:90510"/>
        <dbReference type="ChEBI" id="CHEBI:90511"/>
        <dbReference type="EC" id="2.1.1.100"/>
    </reaction>
</comment>
<evidence type="ECO:0000313" key="8">
    <source>
        <dbReference type="Proteomes" id="UP001054902"/>
    </source>
</evidence>
<keyword evidence="4" id="KW-0472">Membrane</keyword>
<comment type="caution">
    <text evidence="7">The sequence shown here is derived from an EMBL/GenBank/DDBJ whole genome shotgun (WGS) entry which is preliminary data.</text>
</comment>
<organism evidence="7 8">
    <name type="scientific">Chaetoceros tenuissimus</name>
    <dbReference type="NCBI Taxonomy" id="426638"/>
    <lineage>
        <taxon>Eukaryota</taxon>
        <taxon>Sar</taxon>
        <taxon>Stramenopiles</taxon>
        <taxon>Ochrophyta</taxon>
        <taxon>Bacillariophyta</taxon>
        <taxon>Coscinodiscophyceae</taxon>
        <taxon>Chaetocerotophycidae</taxon>
        <taxon>Chaetocerotales</taxon>
        <taxon>Chaetocerotaceae</taxon>
        <taxon>Chaetoceros</taxon>
    </lineage>
</organism>
<evidence type="ECO:0000256" key="4">
    <source>
        <dbReference type="ARBA" id="ARBA00023136"/>
    </source>
</evidence>
<keyword evidence="5" id="KW-0489">Methyltransferase</keyword>
<sequence>MEQELAGFKSDLREQTDSTPSSSTATTIISETTQKLEPPLQNILYKLDTIYTQSKSIQQKIKKRLVSFYQQIFSKDFGKRGEEYILLQSLLGVSVLYGKFPLLQNVISTVFGPLLLSVGIFGLSSSVKRLYRNDLYSSFVIPPGVNSTHIETLQKMDMEQPQNVTIVTNGMYQHVRHPIYASTVAIMVGYSILTKSALRLLYTFVYYKLVEKKARAEEECLIKLGDYTSYQRQVKDAFVPLQWMIGVWNRVKHGRQKSVTSVIAKEIDVEMENHHKVPRVKKSGTVASKEPMEVKESAMEVQEIMKDSDKVETSPELKQENVVKAKEETKNVKEKDVPKKDTSSKNGIFSFKNNNKNSKGLFP</sequence>
<evidence type="ECO:0000256" key="5">
    <source>
        <dbReference type="RuleBase" id="RU362022"/>
    </source>
</evidence>
<dbReference type="Pfam" id="PF04140">
    <property type="entry name" value="ICMT"/>
    <property type="match status" value="1"/>
</dbReference>
<feature type="region of interest" description="Disordered" evidence="6">
    <location>
        <begin position="1"/>
        <end position="28"/>
    </location>
</feature>
<keyword evidence="5" id="KW-0256">Endoplasmic reticulum</keyword>
<keyword evidence="5" id="KW-0808">Transferase</keyword>
<evidence type="ECO:0000256" key="2">
    <source>
        <dbReference type="ARBA" id="ARBA00022692"/>
    </source>
</evidence>
<dbReference type="Gene3D" id="1.20.120.1630">
    <property type="match status" value="1"/>
</dbReference>
<keyword evidence="8" id="KW-1185">Reference proteome</keyword>
<dbReference type="GO" id="GO:0004671">
    <property type="term" value="F:protein C-terminal S-isoprenylcysteine carboxyl O-methyltransferase activity"/>
    <property type="evidence" value="ECO:0007669"/>
    <property type="project" value="UniProtKB-EC"/>
</dbReference>
<feature type="compositionally biased region" description="Low complexity" evidence="6">
    <location>
        <begin position="344"/>
        <end position="363"/>
    </location>
</feature>
<evidence type="ECO:0000256" key="3">
    <source>
        <dbReference type="ARBA" id="ARBA00022989"/>
    </source>
</evidence>
<dbReference type="InterPro" id="IPR052527">
    <property type="entry name" value="Metal_cation-efflux_comp"/>
</dbReference>
<reference evidence="7 8" key="1">
    <citation type="journal article" date="2021" name="Sci. Rep.">
        <title>The genome of the diatom Chaetoceros tenuissimus carries an ancient integrated fragment of an extant virus.</title>
        <authorList>
            <person name="Hongo Y."/>
            <person name="Kimura K."/>
            <person name="Takaki Y."/>
            <person name="Yoshida Y."/>
            <person name="Baba S."/>
            <person name="Kobayashi G."/>
            <person name="Nagasaki K."/>
            <person name="Hano T."/>
            <person name="Tomaru Y."/>
        </authorList>
    </citation>
    <scope>NUCLEOTIDE SEQUENCE [LARGE SCALE GENOMIC DNA]</scope>
    <source>
        <strain evidence="7 8">NIES-3715</strain>
    </source>
</reference>
<protein>
    <recommendedName>
        <fullName evidence="5">Protein-S-isoprenylcysteine O-methyltransferase</fullName>
        <ecNumber evidence="5">2.1.1.100</ecNumber>
    </recommendedName>
</protein>
<dbReference type="GO" id="GO:0005789">
    <property type="term" value="C:endoplasmic reticulum membrane"/>
    <property type="evidence" value="ECO:0007669"/>
    <property type="project" value="UniProtKB-SubCell"/>
</dbReference>
<dbReference type="PANTHER" id="PTHR43847:SF1">
    <property type="entry name" value="BLL3993 PROTEIN"/>
    <property type="match status" value="1"/>
</dbReference>
<feature type="compositionally biased region" description="Basic and acidic residues" evidence="6">
    <location>
        <begin position="305"/>
        <end position="343"/>
    </location>
</feature>
<keyword evidence="2" id="KW-0812">Transmembrane</keyword>
<dbReference type="EC" id="2.1.1.100" evidence="5"/>
<evidence type="ECO:0000256" key="1">
    <source>
        <dbReference type="ARBA" id="ARBA00004141"/>
    </source>
</evidence>
<name>A0AAD3H557_9STRA</name>
<gene>
    <name evidence="7" type="ORF">CTEN210_07256</name>
</gene>
<keyword evidence="5" id="KW-0949">S-adenosyl-L-methionine</keyword>
<keyword evidence="3" id="KW-1133">Transmembrane helix</keyword>
<comment type="similarity">
    <text evidence="5">Belongs to the class VI-like SAM-binding methyltransferase superfamily. Isoprenylcysteine carboxyl methyltransferase family.</text>
</comment>
<proteinExistence type="inferred from homology"/>